<dbReference type="Proteomes" id="UP001153148">
    <property type="component" value="Unassembled WGS sequence"/>
</dbReference>
<evidence type="ECO:0000313" key="1">
    <source>
        <dbReference type="EMBL" id="CAG2058022.1"/>
    </source>
</evidence>
<sequence>MGCAGVRKSYWQHRLTSAALRNLSSIYEKIDHTKTREWQRCFPIVATQFPQMLYPIWTADDNKTTVQIPFVLQLNSRSSWSPSHFHLAFYDVTQ</sequence>
<proteinExistence type="predicted"/>
<organism evidence="1 2">
    <name type="scientific">Timema podura</name>
    <name type="common">Walking stick</name>
    <dbReference type="NCBI Taxonomy" id="61482"/>
    <lineage>
        <taxon>Eukaryota</taxon>
        <taxon>Metazoa</taxon>
        <taxon>Ecdysozoa</taxon>
        <taxon>Arthropoda</taxon>
        <taxon>Hexapoda</taxon>
        <taxon>Insecta</taxon>
        <taxon>Pterygota</taxon>
        <taxon>Neoptera</taxon>
        <taxon>Polyneoptera</taxon>
        <taxon>Phasmatodea</taxon>
        <taxon>Timematodea</taxon>
        <taxon>Timematoidea</taxon>
        <taxon>Timematidae</taxon>
        <taxon>Timema</taxon>
    </lineage>
</organism>
<comment type="caution">
    <text evidence="1">The sequence shown here is derived from an EMBL/GenBank/DDBJ whole genome shotgun (WGS) entry which is preliminary data.</text>
</comment>
<name>A0ABN7NQB3_TIMPD</name>
<keyword evidence="2" id="KW-1185">Reference proteome</keyword>
<protein>
    <submittedName>
        <fullName evidence="1">Uncharacterized protein</fullName>
    </submittedName>
</protein>
<dbReference type="EMBL" id="CAJPIN010006476">
    <property type="protein sequence ID" value="CAG2058022.1"/>
    <property type="molecule type" value="Genomic_DNA"/>
</dbReference>
<accession>A0ABN7NQB3</accession>
<reference evidence="1" key="1">
    <citation type="submission" date="2021-03" db="EMBL/GenBank/DDBJ databases">
        <authorList>
            <person name="Tran Van P."/>
        </authorList>
    </citation>
    <scope>NUCLEOTIDE SEQUENCE</scope>
</reference>
<evidence type="ECO:0000313" key="2">
    <source>
        <dbReference type="Proteomes" id="UP001153148"/>
    </source>
</evidence>
<gene>
    <name evidence="1" type="ORF">TPAB3V08_LOCUS4997</name>
</gene>